<reference evidence="1" key="2">
    <citation type="journal article" date="2000" name="Genome Res.">
        <title>Normalization and subtraction of cap-trapper-selected cDNAs to prepare full-length cDNA libraries for rapid discovery of new genes.</title>
        <authorList>
            <person name="Carninci P."/>
            <person name="Shibata Y."/>
            <person name="Hayatsu N."/>
            <person name="Sugahara Y."/>
            <person name="Shibata K."/>
            <person name="Itoh M."/>
            <person name="Konno H."/>
            <person name="Okazaki Y."/>
            <person name="Muramatsu M."/>
            <person name="Hayashizaki Y."/>
        </authorList>
    </citation>
    <scope>NUCLEOTIDE SEQUENCE</scope>
    <source>
        <strain evidence="1">C57BL/6J</strain>
        <tissue evidence="1">Kidney</tissue>
    </source>
</reference>
<dbReference type="MGI" id="MGI:1352447">
    <property type="gene designation" value="Abcc2"/>
</dbReference>
<evidence type="ECO:0000313" key="2">
    <source>
        <dbReference type="Ensembl" id="ENSMUSP00000097010.3"/>
    </source>
</evidence>
<accession>Q3UNY3</accession>
<gene>
    <name evidence="2" type="primary">Abcc2</name>
</gene>
<reference evidence="2" key="10">
    <citation type="journal article" date="2011" name="PLoS Biol.">
        <title>Modernizing reference genome assemblies.</title>
        <authorList>
            <person name="Church D.M."/>
            <person name="Schneider V.A."/>
            <person name="Graves T."/>
            <person name="Auger K."/>
            <person name="Cunningham F."/>
            <person name="Bouk N."/>
            <person name="Chen H.C."/>
            <person name="Agarwala R."/>
            <person name="McLaren W.M."/>
            <person name="Ritchie G.R."/>
            <person name="Albracht D."/>
            <person name="Kremitzki M."/>
            <person name="Rock S."/>
            <person name="Kotkiewicz H."/>
            <person name="Kremitzki C."/>
            <person name="Wollam A."/>
            <person name="Trani L."/>
            <person name="Fulton L."/>
            <person name="Fulton R."/>
            <person name="Matthews L."/>
            <person name="Whitehead S."/>
            <person name="Chow W."/>
            <person name="Torrance J."/>
            <person name="Dunn M."/>
            <person name="Harden G."/>
            <person name="Threadgold G."/>
            <person name="Wood J."/>
            <person name="Collins J."/>
            <person name="Heath P."/>
            <person name="Griffiths G."/>
            <person name="Pelan S."/>
            <person name="Grafham D."/>
            <person name="Eichler E.E."/>
            <person name="Weinstock G."/>
            <person name="Mardis E.R."/>
            <person name="Wilson R.K."/>
            <person name="Howe K."/>
            <person name="Flicek P."/>
            <person name="Hubbard T."/>
        </authorList>
    </citation>
    <scope>NUCLEOTIDE SEQUENCE [LARGE SCALE GENOMIC DNA]</scope>
    <source>
        <strain evidence="2">C57BL/6J</strain>
    </source>
</reference>
<evidence type="ECO:0000313" key="3">
    <source>
        <dbReference type="Proteomes" id="UP000000589"/>
    </source>
</evidence>
<proteinExistence type="evidence at transcript level"/>
<dbReference type="EMBL" id="AK143931">
    <property type="protein sequence ID" value="BAE25614.1"/>
    <property type="molecule type" value="mRNA"/>
</dbReference>
<dbReference type="Antibodypedia" id="17520">
    <property type="antibodies" value="367 antibodies from 40 providers"/>
</dbReference>
<reference evidence="1" key="3">
    <citation type="journal article" date="2000" name="Genome Res.">
        <title>RIKEN integrated sequence analysis (RISA) system--384-format sequencing pipeline with 384 multicapillary sequencer.</title>
        <authorList>
            <person name="Shibata K."/>
            <person name="Itoh M."/>
            <person name="Aizawa K."/>
            <person name="Nagaoka S."/>
            <person name="Sasaki N."/>
            <person name="Carninci P."/>
            <person name="Konno H."/>
            <person name="Akiyama J."/>
            <person name="Nishi K."/>
            <person name="Kitsunai T."/>
            <person name="Tashiro H."/>
            <person name="Itoh M."/>
            <person name="Sumi N."/>
            <person name="Ishii Y."/>
            <person name="Nakamura S."/>
            <person name="Hazama M."/>
            <person name="Nishine T."/>
            <person name="Harada A."/>
            <person name="Yamamoto R."/>
            <person name="Matsumoto H."/>
            <person name="Sakaguchi S."/>
            <person name="Ikegami T."/>
            <person name="Kashiwagi K."/>
            <person name="Fujiwake S."/>
            <person name="Inoue K."/>
            <person name="Togawa Y."/>
            <person name="Izawa M."/>
            <person name="Ohara E."/>
            <person name="Watahiki M."/>
            <person name="Yoneda Y."/>
            <person name="Ishikawa T."/>
            <person name="Ozawa K."/>
            <person name="Tanaka T."/>
            <person name="Matsuura S."/>
            <person name="Kawai J."/>
            <person name="Okazaki Y."/>
            <person name="Muramatsu M."/>
            <person name="Inoue Y."/>
            <person name="Kira A."/>
            <person name="Hayashizaki Y."/>
        </authorList>
    </citation>
    <scope>NUCLEOTIDE SEQUENCE</scope>
    <source>
        <strain evidence="1">C57BL/6J</strain>
        <tissue evidence="1">Kidney</tissue>
    </source>
</reference>
<keyword evidence="3" id="KW-1185">Reference proteome</keyword>
<dbReference type="Bgee" id="ENSMUSG00000025194">
    <property type="expression patterns" value="Expressed in left lobe of liver and 47 other cell types or tissues"/>
</dbReference>
<dbReference type="Ensembl" id="ENSMUST00000099413.3">
    <property type="protein sequence ID" value="ENSMUSP00000097010.3"/>
    <property type="gene ID" value="ENSMUSG00000025194.6"/>
</dbReference>
<reference evidence="1" key="4">
    <citation type="journal article" date="2001" name="Nature">
        <title>Functional annotation of a full-length mouse cDNA collection.</title>
        <authorList>
            <consortium name="The RIKEN Genome Exploration Research Group Phase II Team and the FANTOM Consortium"/>
        </authorList>
    </citation>
    <scope>NUCLEOTIDE SEQUENCE</scope>
    <source>
        <strain evidence="1">C57BL/6J</strain>
        <tissue evidence="1">Kidney</tissue>
    </source>
</reference>
<organism evidence="1">
    <name type="scientific">Mus musculus</name>
    <name type="common">Mouse</name>
    <dbReference type="NCBI Taxonomy" id="10090"/>
    <lineage>
        <taxon>Eukaryota</taxon>
        <taxon>Metazoa</taxon>
        <taxon>Chordata</taxon>
        <taxon>Craniata</taxon>
        <taxon>Vertebrata</taxon>
        <taxon>Euteleostomi</taxon>
        <taxon>Mammalia</taxon>
        <taxon>Eutheria</taxon>
        <taxon>Euarchontoglires</taxon>
        <taxon>Glires</taxon>
        <taxon>Rodentia</taxon>
        <taxon>Myomorpha</taxon>
        <taxon>Muroidea</taxon>
        <taxon>Muridae</taxon>
        <taxon>Murinae</taxon>
        <taxon>Mus</taxon>
        <taxon>Mus</taxon>
    </lineage>
</organism>
<reference evidence="1" key="1">
    <citation type="journal article" date="1999" name="Methods Enzymol.">
        <title>High-efficiency full-length cDNA cloning.</title>
        <authorList>
            <person name="Carninci P."/>
            <person name="Hayashizaki Y."/>
        </authorList>
    </citation>
    <scope>NUCLEOTIDE SEQUENCE</scope>
    <source>
        <strain evidence="1">C57BL/6J</strain>
        <tissue evidence="1">Kidney</tissue>
    </source>
</reference>
<reference evidence="2" key="11">
    <citation type="submission" date="2025-05" db="UniProtKB">
        <authorList>
            <consortium name="Ensembl"/>
        </authorList>
    </citation>
    <scope>IDENTIFICATION</scope>
    <source>
        <strain evidence="2">C57BL/6J</strain>
    </source>
</reference>
<dbReference type="Proteomes" id="UP000000589">
    <property type="component" value="Chromosome 19"/>
</dbReference>
<dbReference type="HOGENOM" id="CLU_3224386_0_0_1"/>
<reference evidence="1" key="5">
    <citation type="journal article" date="2002" name="Nature">
        <title>Analysis of the mouse transcriptome based on functional annotation of 60,770 full-length cDNAs.</title>
        <authorList>
            <consortium name="The FANTOM Consortium and the RIKEN Genome Exploration Research Group Phase I and II Team"/>
        </authorList>
    </citation>
    <scope>NUCLEOTIDE SEQUENCE</scope>
    <source>
        <strain evidence="1">C57BL/6J</strain>
        <tissue evidence="1">Kidney</tissue>
    </source>
</reference>
<dbReference type="VEuPathDB" id="HostDB:ENSMUSG00000025194"/>
<reference evidence="1" key="6">
    <citation type="submission" date="2004-03" db="EMBL/GenBank/DDBJ databases">
        <authorList>
            <person name="Arakawa T."/>
            <person name="Carninci P."/>
            <person name="Fukuda S."/>
            <person name="Hashizume W."/>
            <person name="Hayashida K."/>
            <person name="Hori F."/>
            <person name="Iida J."/>
            <person name="Imamura K."/>
            <person name="Imotani K."/>
            <person name="Itoh M."/>
            <person name="Kanagawa S."/>
            <person name="Kawai J."/>
            <person name="Kojima M."/>
            <person name="Konno H."/>
            <person name="Murata M."/>
            <person name="Nakamura M."/>
            <person name="Ninomiya N."/>
            <person name="Nishiyori H."/>
            <person name="Nomura K."/>
            <person name="Ohno M."/>
            <person name="Sakazume N."/>
            <person name="Sano H."/>
            <person name="Sasaki D."/>
            <person name="Shibata K."/>
            <person name="Shiraki T."/>
            <person name="Tagami M."/>
            <person name="Tagami Y."/>
            <person name="Waki K."/>
            <person name="Watahiki A."/>
            <person name="Muramatsu M."/>
            <person name="Hayashizaki Y."/>
        </authorList>
    </citation>
    <scope>NUCLEOTIDE SEQUENCE</scope>
    <source>
        <strain evidence="1">C57BL/6J</strain>
        <tissue evidence="1">Kidney</tissue>
    </source>
</reference>
<reference evidence="1" key="7">
    <citation type="journal article" date="2005" name="Science">
        <title>The Transcriptional Landscape of the Mammalian Genome.</title>
        <authorList>
            <consortium name="The FANTOM Consortium"/>
            <consortium name="Riken Genome Exploration Research Group and Genome Science Group (Genome Network Project Core Group)"/>
        </authorList>
    </citation>
    <scope>NUCLEOTIDE SEQUENCE</scope>
    <source>
        <strain evidence="1">C57BL/6J</strain>
        <tissue evidence="1">Kidney</tissue>
    </source>
</reference>
<dbReference type="AlphaFoldDB" id="Q3UNY3"/>
<name>Q3UNY3_MOUSE</name>
<dbReference type="GeneTree" id="ENSGT00940000161741"/>
<sequence>MFLIYLAISKVAFQDSGLSKESVQVCLSWLSLNWCPILLTEVDF</sequence>
<reference evidence="2 3" key="9">
    <citation type="journal article" date="2009" name="PLoS Biol.">
        <title>Lineage-specific biology revealed by a finished genome assembly of the mouse.</title>
        <authorList>
            <consortium name="Mouse Genome Sequencing Consortium"/>
            <person name="Church D.M."/>
            <person name="Goodstadt L."/>
            <person name="Hillier L.W."/>
            <person name="Zody M.C."/>
            <person name="Goldstein S."/>
            <person name="She X."/>
            <person name="Bult C.J."/>
            <person name="Agarwala R."/>
            <person name="Cherry J.L."/>
            <person name="DiCuccio M."/>
            <person name="Hlavina W."/>
            <person name="Kapustin Y."/>
            <person name="Meric P."/>
            <person name="Maglott D."/>
            <person name="Birtle Z."/>
            <person name="Marques A.C."/>
            <person name="Graves T."/>
            <person name="Zhou S."/>
            <person name="Teague B."/>
            <person name="Potamousis K."/>
            <person name="Churas C."/>
            <person name="Place M."/>
            <person name="Herschleb J."/>
            <person name="Runnheim R."/>
            <person name="Forrest D."/>
            <person name="Amos-Landgraf J."/>
            <person name="Schwartz D.C."/>
            <person name="Cheng Z."/>
            <person name="Lindblad-Toh K."/>
            <person name="Eichler E.E."/>
            <person name="Ponting C.P."/>
        </authorList>
    </citation>
    <scope>NUCLEOTIDE SEQUENCE [LARGE SCALE GENOMIC DNA]</scope>
    <source>
        <strain evidence="2 3">C57BL/6J</strain>
    </source>
</reference>
<protein>
    <submittedName>
        <fullName evidence="2">ATP-binding cassette, sub-family member 2</fullName>
    </submittedName>
</protein>
<evidence type="ECO:0000313" key="1">
    <source>
        <dbReference type="EMBL" id="BAE25614.1"/>
    </source>
</evidence>
<reference evidence="1" key="8">
    <citation type="journal article" date="2005" name="Science">
        <title>Antisense Transcription in the Mammalian Transcriptome.</title>
        <authorList>
            <consortium name="RIKEN Genome Exploration Research Group and Genome Science Group (Genome Network Project Core Group) and the FANTOM Consortium"/>
        </authorList>
    </citation>
    <scope>NUCLEOTIDE SEQUENCE</scope>
    <source>
        <strain evidence="1">C57BL/6J</strain>
        <tissue evidence="1">Kidney</tissue>
    </source>
</reference>
<dbReference type="ExpressionAtlas" id="Q3UNY3">
    <property type="expression patterns" value="baseline and differential"/>
</dbReference>